<dbReference type="InterPro" id="IPR016163">
    <property type="entry name" value="Ald_DH_C"/>
</dbReference>
<evidence type="ECO:0000313" key="6">
    <source>
        <dbReference type="Proteomes" id="UP001330812"/>
    </source>
</evidence>
<evidence type="ECO:0000256" key="3">
    <source>
        <dbReference type="RuleBase" id="RU003345"/>
    </source>
</evidence>
<name>A0ABZ1IBK7_9PSEU</name>
<dbReference type="EC" id="1.2.1.-" evidence="5"/>
<evidence type="ECO:0000256" key="1">
    <source>
        <dbReference type="ARBA" id="ARBA00023002"/>
    </source>
</evidence>
<feature type="domain" description="Aldehyde dehydrogenase" evidence="4">
    <location>
        <begin position="26"/>
        <end position="480"/>
    </location>
</feature>
<organism evidence="5 6">
    <name type="scientific">Amycolatopsis rhabdoformis</name>
    <dbReference type="NCBI Taxonomy" id="1448059"/>
    <lineage>
        <taxon>Bacteria</taxon>
        <taxon>Bacillati</taxon>
        <taxon>Actinomycetota</taxon>
        <taxon>Actinomycetes</taxon>
        <taxon>Pseudonocardiales</taxon>
        <taxon>Pseudonocardiaceae</taxon>
        <taxon>Amycolatopsis</taxon>
    </lineage>
</organism>
<dbReference type="PANTHER" id="PTHR11699">
    <property type="entry name" value="ALDEHYDE DEHYDROGENASE-RELATED"/>
    <property type="match status" value="1"/>
</dbReference>
<evidence type="ECO:0000313" key="5">
    <source>
        <dbReference type="EMBL" id="WSE31401.1"/>
    </source>
</evidence>
<proteinExistence type="inferred from homology"/>
<dbReference type="Pfam" id="PF00171">
    <property type="entry name" value="Aldedh"/>
    <property type="match status" value="1"/>
</dbReference>
<sequence length="492" mass="52598">MTVESLEPALASHYEPLIDGEFRSFSAETFPAVDAATGAQLATITRGGAADVDAAVAAARAAFPKWAATRPEERSLLLHRLADWIEANAERLAAIDTMDIGRTIFETPLDHRIAVGQYRFFASAAVTHDGWNHPVTGGWAIAKREPIGVVGQIIPWNVPAIMTAFKLAPALAAGNTVVLKPDENASLSTLELCAKLAELFPPGVVNVVPGFGDEAGAALTAHPDVDKLAFTGSAEVGRLVAHAGAERLVPVSLELGGKSPNIVFPDIEDLDRVIDNATFAATYCNGQSCLAGTRLFVHDDLYDDFLGKLRASFEGVRVGAPLDPATRLGCLVSEKQGRRVLDYIASGRADSSLVTGGGRAAVAGSEHGWFIEPTVFETENSSRIAQEEIFGPVLSVIRWKDYDALIDQANDVEYGLAAGVYTTNLKNAMRTADRLHAGSVWVNQYFNLVDGSPFGGYKGSGLGREYCKETLDMYTQLKSIVLAEELPPPLFG</sequence>
<dbReference type="InterPro" id="IPR015590">
    <property type="entry name" value="Aldehyde_DH_dom"/>
</dbReference>
<dbReference type="SUPFAM" id="SSF53720">
    <property type="entry name" value="ALDH-like"/>
    <property type="match status" value="1"/>
</dbReference>
<comment type="similarity">
    <text evidence="3">Belongs to the aldehyde dehydrogenase family.</text>
</comment>
<dbReference type="RefSeq" id="WP_326834207.1">
    <property type="nucleotide sequence ID" value="NZ_CP142149.1"/>
</dbReference>
<dbReference type="PROSITE" id="PS00687">
    <property type="entry name" value="ALDEHYDE_DEHYDR_GLU"/>
    <property type="match status" value="1"/>
</dbReference>
<dbReference type="InterPro" id="IPR029510">
    <property type="entry name" value="Ald_DH_CS_GLU"/>
</dbReference>
<evidence type="ECO:0000259" key="4">
    <source>
        <dbReference type="Pfam" id="PF00171"/>
    </source>
</evidence>
<dbReference type="InterPro" id="IPR016162">
    <property type="entry name" value="Ald_DH_N"/>
</dbReference>
<feature type="active site" evidence="2">
    <location>
        <position position="254"/>
    </location>
</feature>
<dbReference type="Gene3D" id="3.40.605.10">
    <property type="entry name" value="Aldehyde Dehydrogenase, Chain A, domain 1"/>
    <property type="match status" value="1"/>
</dbReference>
<dbReference type="InterPro" id="IPR016161">
    <property type="entry name" value="Ald_DH/histidinol_DH"/>
</dbReference>
<keyword evidence="6" id="KW-1185">Reference proteome</keyword>
<dbReference type="Proteomes" id="UP001330812">
    <property type="component" value="Chromosome"/>
</dbReference>
<dbReference type="Gene3D" id="3.40.309.10">
    <property type="entry name" value="Aldehyde Dehydrogenase, Chain A, domain 2"/>
    <property type="match status" value="1"/>
</dbReference>
<keyword evidence="1 3" id="KW-0560">Oxidoreductase</keyword>
<reference evidence="5 6" key="1">
    <citation type="journal article" date="2015" name="Int. J. Syst. Evol. Microbiol.">
        <title>Amycolatopsis rhabdoformis sp. nov., an actinomycete isolated from a tropical forest soil.</title>
        <authorList>
            <person name="Souza W.R."/>
            <person name="Silva R.E."/>
            <person name="Goodfellow M."/>
            <person name="Busarakam K."/>
            <person name="Figueiro F.S."/>
            <person name="Ferreira D."/>
            <person name="Rodrigues-Filho E."/>
            <person name="Moraes L.A.B."/>
            <person name="Zucchi T.D."/>
        </authorList>
    </citation>
    <scope>NUCLEOTIDE SEQUENCE [LARGE SCALE GENOMIC DNA]</scope>
    <source>
        <strain evidence="5 6">NCIMB 14900</strain>
    </source>
</reference>
<accession>A0ABZ1IBK7</accession>
<evidence type="ECO:0000256" key="2">
    <source>
        <dbReference type="PROSITE-ProRule" id="PRU10007"/>
    </source>
</evidence>
<dbReference type="GO" id="GO:0016491">
    <property type="term" value="F:oxidoreductase activity"/>
    <property type="evidence" value="ECO:0007669"/>
    <property type="project" value="UniProtKB-KW"/>
</dbReference>
<dbReference type="EMBL" id="CP142149">
    <property type="protein sequence ID" value="WSE31401.1"/>
    <property type="molecule type" value="Genomic_DNA"/>
</dbReference>
<protein>
    <submittedName>
        <fullName evidence="5">Aldehyde dehydrogenase family protein</fullName>
        <ecNumber evidence="5">1.2.1.-</ecNumber>
    </submittedName>
</protein>
<gene>
    <name evidence="5" type="ORF">VSH64_04660</name>
</gene>